<dbReference type="GeneID" id="18761396"/>
<sequence>MGRRRPVFRLTSTPTPLHKTSQSPTSPRSPLSPPPIPALPRPSTPTSPSSTTNGPLTPPLRLHLRAIIPSPPLPAEYFKTAPPFPYPWIWRCHLCRSVYRLGVTRRCLEDGHFFCSLPSLPTPSPSPPSPDLPAAVATKPDDILSMPTLSGTPDPALELKAASRKSRAQRRKNRRRAASRGCHAEFDYGGWAGYNTWRGEVRLLKRERMRRAVTRSRTRVMRGMDGVDVRGKGSAWASGDWDLERGSGPGPEPGPGRSGFGSAWGRRGQGWSSGGGRDCWRDCNFPSECHHERREERLWEAKMREERRWEESEEDLSGSESESESESESPSLRERERRRSEDNSVPIDLLTESVASMEEDFEMGCTGDYDEDSNRDGDDARDAPSAEIRVRMELEREEGVDAAPELELDLEREPTREPEREPDIDFTCMREAEAEEDEGGRVAVVALGPLGTDCDGLGEAGIQECYTRSVRRKSLGGLGAEGSPSSSPLKEVAFGFEDVIWGGMGC</sequence>
<dbReference type="AlphaFoldDB" id="K1WUT5"/>
<feature type="compositionally biased region" description="Low complexity" evidence="1">
    <location>
        <begin position="46"/>
        <end position="55"/>
    </location>
</feature>
<feature type="compositionally biased region" description="Basic residues" evidence="1">
    <location>
        <begin position="162"/>
        <end position="178"/>
    </location>
</feature>
<evidence type="ECO:0000313" key="2">
    <source>
        <dbReference type="EMBL" id="EKD16167.1"/>
    </source>
</evidence>
<name>K1WUT5_MARBU</name>
<feature type="compositionally biased region" description="Polar residues" evidence="1">
    <location>
        <begin position="10"/>
        <end position="19"/>
    </location>
</feature>
<reference evidence="2 3" key="1">
    <citation type="journal article" date="2012" name="BMC Genomics">
        <title>Sequencing the genome of Marssonina brunnea reveals fungus-poplar co-evolution.</title>
        <authorList>
            <person name="Zhu S."/>
            <person name="Cao Y.-Z."/>
            <person name="Jiang C."/>
            <person name="Tan B.-Y."/>
            <person name="Wang Z."/>
            <person name="Feng S."/>
            <person name="Zhang L."/>
            <person name="Su X.-H."/>
            <person name="Brejova B."/>
            <person name="Vinar T."/>
            <person name="Xu M."/>
            <person name="Wang M.-X."/>
            <person name="Zhang S.-G."/>
            <person name="Huang M.-R."/>
            <person name="Wu R."/>
            <person name="Zhou Y."/>
        </authorList>
    </citation>
    <scope>NUCLEOTIDE SEQUENCE [LARGE SCALE GENOMIC DNA]</scope>
    <source>
        <strain evidence="2 3">MB_m1</strain>
    </source>
</reference>
<dbReference type="Proteomes" id="UP000006753">
    <property type="component" value="Unassembled WGS sequence"/>
</dbReference>
<dbReference type="STRING" id="1072389.K1WUT5"/>
<dbReference type="RefSeq" id="XP_007293350.1">
    <property type="nucleotide sequence ID" value="XM_007293288.1"/>
</dbReference>
<dbReference type="KEGG" id="mbe:MBM_05461"/>
<feature type="region of interest" description="Disordered" evidence="1">
    <location>
        <begin position="224"/>
        <end position="275"/>
    </location>
</feature>
<dbReference type="EMBL" id="JH921439">
    <property type="protein sequence ID" value="EKD16167.1"/>
    <property type="molecule type" value="Genomic_DNA"/>
</dbReference>
<dbReference type="eggNOG" id="ENOG502SSVD">
    <property type="taxonomic scope" value="Eukaryota"/>
</dbReference>
<accession>K1WUT5</accession>
<proteinExistence type="predicted"/>
<dbReference type="OrthoDB" id="5396104at2759"/>
<feature type="region of interest" description="Disordered" evidence="1">
    <location>
        <begin position="147"/>
        <end position="179"/>
    </location>
</feature>
<feature type="compositionally biased region" description="Basic and acidic residues" evidence="1">
    <location>
        <begin position="331"/>
        <end position="342"/>
    </location>
</feature>
<feature type="region of interest" description="Disordered" evidence="1">
    <location>
        <begin position="305"/>
        <end position="349"/>
    </location>
</feature>
<dbReference type="HOGENOM" id="CLU_538701_0_0_1"/>
<keyword evidence="3" id="KW-1185">Reference proteome</keyword>
<feature type="compositionally biased region" description="Basic and acidic residues" evidence="1">
    <location>
        <begin position="409"/>
        <end position="424"/>
    </location>
</feature>
<dbReference type="InParanoid" id="K1WUT5"/>
<evidence type="ECO:0000313" key="3">
    <source>
        <dbReference type="Proteomes" id="UP000006753"/>
    </source>
</evidence>
<protein>
    <submittedName>
        <fullName evidence="2">Uncharacterized protein</fullName>
    </submittedName>
</protein>
<feature type="compositionally biased region" description="Basic and acidic residues" evidence="1">
    <location>
        <begin position="372"/>
        <end position="399"/>
    </location>
</feature>
<organism evidence="2 3">
    <name type="scientific">Marssonina brunnea f. sp. multigermtubi (strain MB_m1)</name>
    <name type="common">Marssonina leaf spot fungus</name>
    <dbReference type="NCBI Taxonomy" id="1072389"/>
    <lineage>
        <taxon>Eukaryota</taxon>
        <taxon>Fungi</taxon>
        <taxon>Dikarya</taxon>
        <taxon>Ascomycota</taxon>
        <taxon>Pezizomycotina</taxon>
        <taxon>Leotiomycetes</taxon>
        <taxon>Helotiales</taxon>
        <taxon>Drepanopezizaceae</taxon>
        <taxon>Drepanopeziza</taxon>
    </lineage>
</organism>
<feature type="compositionally biased region" description="Low complexity" evidence="1">
    <location>
        <begin position="20"/>
        <end position="29"/>
    </location>
</feature>
<feature type="region of interest" description="Disordered" evidence="1">
    <location>
        <begin position="1"/>
        <end position="59"/>
    </location>
</feature>
<evidence type="ECO:0000256" key="1">
    <source>
        <dbReference type="SAM" id="MobiDB-lite"/>
    </source>
</evidence>
<dbReference type="OMA" id="NFPSECH"/>
<gene>
    <name evidence="2" type="ORF">MBM_05461</name>
</gene>
<feature type="compositionally biased region" description="Acidic residues" evidence="1">
    <location>
        <begin position="311"/>
        <end position="327"/>
    </location>
</feature>
<feature type="compositionally biased region" description="Pro residues" evidence="1">
    <location>
        <begin position="30"/>
        <end position="45"/>
    </location>
</feature>
<feature type="region of interest" description="Disordered" evidence="1">
    <location>
        <begin position="363"/>
        <end position="424"/>
    </location>
</feature>